<dbReference type="KEGG" id="cip:FZC35_01195"/>
<organism evidence="2 3">
    <name type="scientific">Candidatus Cytomitobacter indipagum</name>
    <dbReference type="NCBI Taxonomy" id="2601575"/>
    <lineage>
        <taxon>Bacteria</taxon>
        <taxon>Pseudomonadati</taxon>
        <taxon>Pseudomonadota</taxon>
        <taxon>Alphaproteobacteria</taxon>
        <taxon>Holosporales</taxon>
        <taxon>Holosporaceae</taxon>
        <taxon>Candidatus Cytomitobacter</taxon>
    </lineage>
</organism>
<sequence>MLVYLLLAIACVNAEKSIDKSNQKTPKSQSNTSKKESNNSNSNEESPFHESDIYDYRGKAPFNIAGNVEILSTHLFSDQDQIVWSEGDKKNWSPKDKKSKIKDPFDNLKFSNAKIGIALQKITGNMKIGVQFAIKANPEKFSVSQASLYVKNYFRQTKLKLSARAGYTYGADKKLAPLSCGIISKTTNLYAMSDEILAPNVMTNERINTNTATSMKIMIKAKKFINNKENNVVAALSYTPNHPNKGGYSFAKINENDKLNDDSMKNHLGAGIKWNAKKGNFTNCSYATFGYAKRYEVDAVKMNDVKGFTLGNNIGYKFVKFGLSYGLIADKKIQSYSDDFHNNKIKGVKFDNQIHDKANGGYVVSPTVAFTIPSGSMEGLEIYASYMYSDRKTEWKDAKDSTIHAKSNIISTGFAMPLNKFTFGAKMEIMKFDNKAFKDEQLIKSYLTSKKEFNTLSENDKWRTVVSAFCRVKISHNPSVN</sequence>
<feature type="region of interest" description="Disordered" evidence="1">
    <location>
        <begin position="18"/>
        <end position="49"/>
    </location>
</feature>
<feature type="compositionally biased region" description="Low complexity" evidence="1">
    <location>
        <begin position="27"/>
        <end position="45"/>
    </location>
</feature>
<dbReference type="OrthoDB" id="9822232at2"/>
<evidence type="ECO:0000313" key="3">
    <source>
        <dbReference type="Proteomes" id="UP000325155"/>
    </source>
</evidence>
<name>A0A5C0UD86_9PROT</name>
<dbReference type="RefSeq" id="WP_148980842.1">
    <property type="nucleotide sequence ID" value="NZ_CP043315.1"/>
</dbReference>
<gene>
    <name evidence="2" type="ORF">FZC35_01195</name>
</gene>
<reference evidence="2 3" key="1">
    <citation type="submission" date="2019-08" db="EMBL/GenBank/DDBJ databases">
        <title>Highly reduced genomes of protist endosymbionts show evolutionary convergence.</title>
        <authorList>
            <person name="George E."/>
            <person name="Husnik F."/>
            <person name="Tashyreva D."/>
            <person name="Prokopchuk G."/>
            <person name="Horak A."/>
            <person name="Kwong W.K."/>
            <person name="Lukes J."/>
            <person name="Keeling P.J."/>
        </authorList>
    </citation>
    <scope>NUCLEOTIDE SEQUENCE [LARGE SCALE GENOMIC DNA]</scope>
    <source>
        <strain evidence="2">1605</strain>
    </source>
</reference>
<dbReference type="AlphaFoldDB" id="A0A5C0UD86"/>
<keyword evidence="3" id="KW-1185">Reference proteome</keyword>
<dbReference type="EMBL" id="CP043315">
    <property type="protein sequence ID" value="QEK37995.1"/>
    <property type="molecule type" value="Genomic_DNA"/>
</dbReference>
<evidence type="ECO:0000313" key="2">
    <source>
        <dbReference type="EMBL" id="QEK37995.1"/>
    </source>
</evidence>
<accession>A0A5C0UD86</accession>
<protein>
    <submittedName>
        <fullName evidence="2">Uncharacterized protein</fullName>
    </submittedName>
</protein>
<proteinExistence type="predicted"/>
<dbReference type="Proteomes" id="UP000325155">
    <property type="component" value="Chromosome"/>
</dbReference>
<evidence type="ECO:0000256" key="1">
    <source>
        <dbReference type="SAM" id="MobiDB-lite"/>
    </source>
</evidence>